<keyword evidence="13" id="KW-1185">Reference proteome</keyword>
<dbReference type="Pfam" id="PF00047">
    <property type="entry name" value="ig"/>
    <property type="match status" value="2"/>
</dbReference>
<dbReference type="GO" id="GO:0030424">
    <property type="term" value="C:axon"/>
    <property type="evidence" value="ECO:0007669"/>
    <property type="project" value="TreeGrafter"/>
</dbReference>
<dbReference type="GO" id="GO:0016020">
    <property type="term" value="C:membrane"/>
    <property type="evidence" value="ECO:0007669"/>
    <property type="project" value="UniProtKB-SubCell"/>
</dbReference>
<reference evidence="12" key="1">
    <citation type="journal article" date="2023" name="Science">
        <title>Genome structures resolve the early diversification of teleost fishes.</title>
        <authorList>
            <person name="Parey E."/>
            <person name="Louis A."/>
            <person name="Montfort J."/>
            <person name="Bouchez O."/>
            <person name="Roques C."/>
            <person name="Iampietro C."/>
            <person name="Lluch J."/>
            <person name="Castinel A."/>
            <person name="Donnadieu C."/>
            <person name="Desvignes T."/>
            <person name="Floi Bucao C."/>
            <person name="Jouanno E."/>
            <person name="Wen M."/>
            <person name="Mejri S."/>
            <person name="Dirks R."/>
            <person name="Jansen H."/>
            <person name="Henkel C."/>
            <person name="Chen W.J."/>
            <person name="Zahm M."/>
            <person name="Cabau C."/>
            <person name="Klopp C."/>
            <person name="Thompson A.W."/>
            <person name="Robinson-Rechavi M."/>
            <person name="Braasch I."/>
            <person name="Lecointre G."/>
            <person name="Bobe J."/>
            <person name="Postlethwait J.H."/>
            <person name="Berthelot C."/>
            <person name="Roest Crollius H."/>
            <person name="Guiguen Y."/>
        </authorList>
    </citation>
    <scope>NUCLEOTIDE SEQUENCE</scope>
    <source>
        <strain evidence="12">WJC10195</strain>
    </source>
</reference>
<dbReference type="Pfam" id="PF08205">
    <property type="entry name" value="C2-set_2"/>
    <property type="match status" value="1"/>
</dbReference>
<evidence type="ECO:0000256" key="8">
    <source>
        <dbReference type="ARBA" id="ARBA00023319"/>
    </source>
</evidence>
<dbReference type="InterPro" id="IPR013151">
    <property type="entry name" value="Immunoglobulin_dom"/>
</dbReference>
<evidence type="ECO:0000256" key="9">
    <source>
        <dbReference type="SAM" id="Phobius"/>
    </source>
</evidence>
<dbReference type="InterPro" id="IPR003599">
    <property type="entry name" value="Ig_sub"/>
</dbReference>
<gene>
    <name evidence="12" type="ORF">SKAU_G00256680</name>
</gene>
<sequence>MVDVALPWCLQLFVSLMMVAMLPPGVPGKVTAPRSVQATVNLPFTLGCNLTKRGGETLKRVQWVSGQNVTLLTHTPGQPATVADHSVELAATRRHTSAITIKRVGHKDEGCYRCVFELHPGGSQEGQTCLVVTAKVIADGNATAVSGKSAVLSCSYGLPQRVLQVLWRKVSGRGNASDVASYALRGNPVIEEPLRDRVSLSRTLDVTRLYLSPVRTQDEGCYSCEFQSASEGSRSAVTCITVYVLPRPQISYRTTPEGALEANCTALARPPVEIVWNVEGDNRTLGPPVPTSYAQPDGTTLVVSTLLLHTSILNDRSVKCLVHHRGLETPLSISLNTKMGTALAVLISVTGVAILVVVSMCICLFKCFMRKGD</sequence>
<evidence type="ECO:0000256" key="2">
    <source>
        <dbReference type="ARBA" id="ARBA00022692"/>
    </source>
</evidence>
<dbReference type="GO" id="GO:0034113">
    <property type="term" value="P:heterotypic cell-cell adhesion"/>
    <property type="evidence" value="ECO:0007669"/>
    <property type="project" value="TreeGrafter"/>
</dbReference>
<comment type="subcellular location">
    <subcellularLocation>
        <location evidence="1">Membrane</location>
        <topology evidence="1">Single-pass membrane protein</topology>
    </subcellularLocation>
</comment>
<dbReference type="InterPro" id="IPR013783">
    <property type="entry name" value="Ig-like_fold"/>
</dbReference>
<dbReference type="EMBL" id="JAINUF010000009">
    <property type="protein sequence ID" value="KAJ8350538.1"/>
    <property type="molecule type" value="Genomic_DNA"/>
</dbReference>
<dbReference type="OrthoDB" id="8749387at2759"/>
<dbReference type="InterPro" id="IPR047164">
    <property type="entry name" value="OX2G-like"/>
</dbReference>
<dbReference type="PROSITE" id="PS50835">
    <property type="entry name" value="IG_LIKE"/>
    <property type="match status" value="3"/>
</dbReference>
<keyword evidence="5 9" id="KW-0472">Membrane</keyword>
<dbReference type="InterPro" id="IPR007110">
    <property type="entry name" value="Ig-like_dom"/>
</dbReference>
<accession>A0A9Q1F3Y0</accession>
<feature type="transmembrane region" description="Helical" evidence="9">
    <location>
        <begin position="342"/>
        <end position="365"/>
    </location>
</feature>
<dbReference type="GO" id="GO:0098632">
    <property type="term" value="F:cell-cell adhesion mediator activity"/>
    <property type="evidence" value="ECO:0007669"/>
    <property type="project" value="InterPro"/>
</dbReference>
<dbReference type="GO" id="GO:0043025">
    <property type="term" value="C:neuronal cell body"/>
    <property type="evidence" value="ECO:0007669"/>
    <property type="project" value="TreeGrafter"/>
</dbReference>
<dbReference type="Proteomes" id="UP001152622">
    <property type="component" value="Chromosome 9"/>
</dbReference>
<feature type="chain" id="PRO_5040112690" description="Ig-like domain-containing protein" evidence="10">
    <location>
        <begin position="29"/>
        <end position="373"/>
    </location>
</feature>
<evidence type="ECO:0000313" key="13">
    <source>
        <dbReference type="Proteomes" id="UP001152622"/>
    </source>
</evidence>
<keyword evidence="4 9" id="KW-1133">Transmembrane helix</keyword>
<feature type="domain" description="Ig-like" evidence="11">
    <location>
        <begin position="27"/>
        <end position="114"/>
    </location>
</feature>
<dbReference type="SMART" id="SM00409">
    <property type="entry name" value="IG"/>
    <property type="match status" value="2"/>
</dbReference>
<evidence type="ECO:0000256" key="7">
    <source>
        <dbReference type="ARBA" id="ARBA00023180"/>
    </source>
</evidence>
<evidence type="ECO:0000256" key="1">
    <source>
        <dbReference type="ARBA" id="ARBA00004167"/>
    </source>
</evidence>
<dbReference type="SUPFAM" id="SSF48726">
    <property type="entry name" value="Immunoglobulin"/>
    <property type="match status" value="3"/>
</dbReference>
<evidence type="ECO:0000256" key="5">
    <source>
        <dbReference type="ARBA" id="ARBA00023136"/>
    </source>
</evidence>
<proteinExistence type="predicted"/>
<evidence type="ECO:0000313" key="12">
    <source>
        <dbReference type="EMBL" id="KAJ8350538.1"/>
    </source>
</evidence>
<protein>
    <recommendedName>
        <fullName evidence="11">Ig-like domain-containing protein</fullName>
    </recommendedName>
</protein>
<feature type="domain" description="Ig-like" evidence="11">
    <location>
        <begin position="248"/>
        <end position="334"/>
    </location>
</feature>
<evidence type="ECO:0000256" key="4">
    <source>
        <dbReference type="ARBA" id="ARBA00022989"/>
    </source>
</evidence>
<keyword evidence="6" id="KW-1015">Disulfide bond</keyword>
<feature type="domain" description="Ig-like" evidence="11">
    <location>
        <begin position="120"/>
        <end position="241"/>
    </location>
</feature>
<dbReference type="Gene3D" id="2.60.40.10">
    <property type="entry name" value="Immunoglobulins"/>
    <property type="match status" value="3"/>
</dbReference>
<organism evidence="12 13">
    <name type="scientific">Synaphobranchus kaupii</name>
    <name type="common">Kaup's arrowtooth eel</name>
    <dbReference type="NCBI Taxonomy" id="118154"/>
    <lineage>
        <taxon>Eukaryota</taxon>
        <taxon>Metazoa</taxon>
        <taxon>Chordata</taxon>
        <taxon>Craniata</taxon>
        <taxon>Vertebrata</taxon>
        <taxon>Euteleostomi</taxon>
        <taxon>Actinopterygii</taxon>
        <taxon>Neopterygii</taxon>
        <taxon>Teleostei</taxon>
        <taxon>Anguilliformes</taxon>
        <taxon>Synaphobranchidae</taxon>
        <taxon>Synaphobranchus</taxon>
    </lineage>
</organism>
<name>A0A9Q1F3Y0_SYNKA</name>
<keyword evidence="8" id="KW-0393">Immunoglobulin domain</keyword>
<dbReference type="GO" id="GO:0009986">
    <property type="term" value="C:cell surface"/>
    <property type="evidence" value="ECO:0007669"/>
    <property type="project" value="TreeGrafter"/>
</dbReference>
<keyword evidence="3 10" id="KW-0732">Signal</keyword>
<evidence type="ECO:0000256" key="3">
    <source>
        <dbReference type="ARBA" id="ARBA00022729"/>
    </source>
</evidence>
<comment type="caution">
    <text evidence="12">The sequence shown here is derived from an EMBL/GenBank/DDBJ whole genome shotgun (WGS) entry which is preliminary data.</text>
</comment>
<evidence type="ECO:0000256" key="6">
    <source>
        <dbReference type="ARBA" id="ARBA00023157"/>
    </source>
</evidence>
<keyword evidence="2 9" id="KW-0812">Transmembrane</keyword>
<dbReference type="AlphaFoldDB" id="A0A9Q1F3Y0"/>
<dbReference type="InterPro" id="IPR013162">
    <property type="entry name" value="CD80_C2-set"/>
</dbReference>
<keyword evidence="7" id="KW-0325">Glycoprotein</keyword>
<dbReference type="PANTHER" id="PTHR46841">
    <property type="entry name" value="OX-2 MEMBRANE GLYCOPROTEIN"/>
    <property type="match status" value="1"/>
</dbReference>
<dbReference type="InterPro" id="IPR036179">
    <property type="entry name" value="Ig-like_dom_sf"/>
</dbReference>
<feature type="signal peptide" evidence="10">
    <location>
        <begin position="1"/>
        <end position="28"/>
    </location>
</feature>
<dbReference type="GO" id="GO:0150079">
    <property type="term" value="P:negative regulation of neuroinflammatory response"/>
    <property type="evidence" value="ECO:0007669"/>
    <property type="project" value="TreeGrafter"/>
</dbReference>
<evidence type="ECO:0000256" key="10">
    <source>
        <dbReference type="SAM" id="SignalP"/>
    </source>
</evidence>
<dbReference type="PANTHER" id="PTHR46841:SF4">
    <property type="entry name" value="SC:D189"/>
    <property type="match status" value="1"/>
</dbReference>
<evidence type="ECO:0000259" key="11">
    <source>
        <dbReference type="PROSITE" id="PS50835"/>
    </source>
</evidence>